<accession>A0A6M9PBL1</accession>
<evidence type="ECO:0000256" key="2">
    <source>
        <dbReference type="SAM" id="SignalP"/>
    </source>
</evidence>
<evidence type="ECO:0000256" key="1">
    <source>
        <dbReference type="SAM" id="MobiDB-lite"/>
    </source>
</evidence>
<feature type="region of interest" description="Disordered" evidence="1">
    <location>
        <begin position="80"/>
        <end position="108"/>
    </location>
</feature>
<reference evidence="3 4" key="1">
    <citation type="submission" date="2018-04" db="EMBL/GenBank/DDBJ databases">
        <title>Polynucleobacter sp. UK-Long2-W17 genome.</title>
        <authorList>
            <person name="Hahn M.W."/>
        </authorList>
    </citation>
    <scope>NUCLEOTIDE SEQUENCE [LARGE SCALE GENOMIC DNA]</scope>
    <source>
        <strain evidence="3 4">UK-Long2-W17</strain>
    </source>
</reference>
<dbReference type="RefSeq" id="WP_173959862.1">
    <property type="nucleotide sequence ID" value="NZ_CBCSCC010000012.1"/>
</dbReference>
<keyword evidence="2" id="KW-0732">Signal</keyword>
<feature type="chain" id="PRO_5027033903" description="Lipoprotein" evidence="2">
    <location>
        <begin position="20"/>
        <end position="108"/>
    </location>
</feature>
<sequence length="108" mass="10842">MTLKKLFAWLSVGMLTACAQQGWDADMNLGKSVNNAIRAQSIYPDGPPKDRVLGGMDGVSAKATIDNYQKSFIFPQIGSAAGGTSSSSGSSGSSGGSGSGSQSGATGF</sequence>
<evidence type="ECO:0000313" key="3">
    <source>
        <dbReference type="EMBL" id="QKM60090.1"/>
    </source>
</evidence>
<proteinExistence type="predicted"/>
<dbReference type="KEGG" id="pard:DN92_03015"/>
<dbReference type="Proteomes" id="UP000501090">
    <property type="component" value="Chromosome"/>
</dbReference>
<feature type="signal peptide" evidence="2">
    <location>
        <begin position="1"/>
        <end position="19"/>
    </location>
</feature>
<evidence type="ECO:0008006" key="5">
    <source>
        <dbReference type="Google" id="ProtNLM"/>
    </source>
</evidence>
<feature type="compositionally biased region" description="Gly residues" evidence="1">
    <location>
        <begin position="92"/>
        <end position="108"/>
    </location>
</feature>
<gene>
    <name evidence="3" type="ORF">DN92_03015</name>
</gene>
<keyword evidence="4" id="KW-1185">Reference proteome</keyword>
<protein>
    <recommendedName>
        <fullName evidence="5">Lipoprotein</fullName>
    </recommendedName>
</protein>
<dbReference type="PROSITE" id="PS51257">
    <property type="entry name" value="PROKAR_LIPOPROTEIN"/>
    <property type="match status" value="1"/>
</dbReference>
<organism evidence="3 4">
    <name type="scientific">Polynucleobacter arcticus</name>
    <dbReference type="NCBI Taxonomy" id="1743165"/>
    <lineage>
        <taxon>Bacteria</taxon>
        <taxon>Pseudomonadati</taxon>
        <taxon>Pseudomonadota</taxon>
        <taxon>Betaproteobacteria</taxon>
        <taxon>Burkholderiales</taxon>
        <taxon>Burkholderiaceae</taxon>
        <taxon>Polynucleobacter</taxon>
    </lineage>
</organism>
<dbReference type="EMBL" id="CP028940">
    <property type="protein sequence ID" value="QKM60090.1"/>
    <property type="molecule type" value="Genomic_DNA"/>
</dbReference>
<feature type="compositionally biased region" description="Low complexity" evidence="1">
    <location>
        <begin position="80"/>
        <end position="91"/>
    </location>
</feature>
<dbReference type="AlphaFoldDB" id="A0A6M9PBL1"/>
<name>A0A6M9PBL1_9BURK</name>
<evidence type="ECO:0000313" key="4">
    <source>
        <dbReference type="Proteomes" id="UP000501090"/>
    </source>
</evidence>